<evidence type="ECO:0000313" key="1">
    <source>
        <dbReference type="EMBL" id="KAF2471090.1"/>
    </source>
</evidence>
<organism evidence="1 2">
    <name type="scientific">Lindgomyces ingoldianus</name>
    <dbReference type="NCBI Taxonomy" id="673940"/>
    <lineage>
        <taxon>Eukaryota</taxon>
        <taxon>Fungi</taxon>
        <taxon>Dikarya</taxon>
        <taxon>Ascomycota</taxon>
        <taxon>Pezizomycotina</taxon>
        <taxon>Dothideomycetes</taxon>
        <taxon>Pleosporomycetidae</taxon>
        <taxon>Pleosporales</taxon>
        <taxon>Lindgomycetaceae</taxon>
        <taxon>Lindgomyces</taxon>
    </lineage>
</organism>
<sequence>MRAFPSKSSLLCLRSQNFQPLGPKTVRWSKVAERIESGCETDLDVVHFLWKRKGWLSFRCHLLVCDRTKLSAASLLESFGRIKLFEGSVVDHHVIPPPFVVCSSLDLGKSLTNSNDGVLNRSLRDQLVDRYHNEPAERSSSGTGRLAHLQHGPTCKHSEAEDGGTALTTKVSLNIMTRISAGNQGGETRNMIAGIHSNGKHNMDPYLSDFASAIGFWSALENVEPMLAKGKERKERKGKMKLKVDAKANIIETDQGARCGPDFSSSGRWEHLLTSRNLGSSAAAAEESRDEETPLIHFTRSPLLPRKFTSQESLIRMAWVIIAKLRKIMFEKLVAVKTTTPKKYLFFSSRELLKSCIFLCWALSLDLSKGPKPRVLKRKNKTNTTKKAQREIESYDNHKTRQAMLQVKRSQATGTAPIKPRAMNRRNKGTYKIHCAFVLKGKRISGNRIEDR</sequence>
<proteinExistence type="predicted"/>
<evidence type="ECO:0000313" key="2">
    <source>
        <dbReference type="Proteomes" id="UP000799755"/>
    </source>
</evidence>
<dbReference type="EMBL" id="MU003506">
    <property type="protein sequence ID" value="KAF2471090.1"/>
    <property type="molecule type" value="Genomic_DNA"/>
</dbReference>
<keyword evidence="2" id="KW-1185">Reference proteome</keyword>
<name>A0ACB6QW38_9PLEO</name>
<accession>A0ACB6QW38</accession>
<dbReference type="Proteomes" id="UP000799755">
    <property type="component" value="Unassembled WGS sequence"/>
</dbReference>
<protein>
    <submittedName>
        <fullName evidence="1">Uncharacterized protein</fullName>
    </submittedName>
</protein>
<reference evidence="1" key="1">
    <citation type="journal article" date="2020" name="Stud. Mycol.">
        <title>101 Dothideomycetes genomes: a test case for predicting lifestyles and emergence of pathogens.</title>
        <authorList>
            <person name="Haridas S."/>
            <person name="Albert R."/>
            <person name="Binder M."/>
            <person name="Bloem J."/>
            <person name="Labutti K."/>
            <person name="Salamov A."/>
            <person name="Andreopoulos B."/>
            <person name="Baker S."/>
            <person name="Barry K."/>
            <person name="Bills G."/>
            <person name="Bluhm B."/>
            <person name="Cannon C."/>
            <person name="Castanera R."/>
            <person name="Culley D."/>
            <person name="Daum C."/>
            <person name="Ezra D."/>
            <person name="Gonzalez J."/>
            <person name="Henrissat B."/>
            <person name="Kuo A."/>
            <person name="Liang C."/>
            <person name="Lipzen A."/>
            <person name="Lutzoni F."/>
            <person name="Magnuson J."/>
            <person name="Mondo S."/>
            <person name="Nolan M."/>
            <person name="Ohm R."/>
            <person name="Pangilinan J."/>
            <person name="Park H.-J."/>
            <person name="Ramirez L."/>
            <person name="Alfaro M."/>
            <person name="Sun H."/>
            <person name="Tritt A."/>
            <person name="Yoshinaga Y."/>
            <person name="Zwiers L.-H."/>
            <person name="Turgeon B."/>
            <person name="Goodwin S."/>
            <person name="Spatafora J."/>
            <person name="Crous P."/>
            <person name="Grigoriev I."/>
        </authorList>
    </citation>
    <scope>NUCLEOTIDE SEQUENCE</scope>
    <source>
        <strain evidence="1">ATCC 200398</strain>
    </source>
</reference>
<gene>
    <name evidence="1" type="ORF">BDR25DRAFT_354999</name>
</gene>
<comment type="caution">
    <text evidence="1">The sequence shown here is derived from an EMBL/GenBank/DDBJ whole genome shotgun (WGS) entry which is preliminary data.</text>
</comment>